<dbReference type="EMBL" id="WOCE01000003">
    <property type="protein sequence ID" value="KAE9616498.1"/>
    <property type="molecule type" value="Genomic_DNA"/>
</dbReference>
<keyword evidence="2" id="KW-1185">Reference proteome</keyword>
<comment type="caution">
    <text evidence="1">The sequence shown here is derived from an EMBL/GenBank/DDBJ whole genome shotgun (WGS) entry which is preliminary data.</text>
</comment>
<evidence type="ECO:0000313" key="2">
    <source>
        <dbReference type="Proteomes" id="UP000447434"/>
    </source>
</evidence>
<protein>
    <submittedName>
        <fullName evidence="1">Uncharacterized protein</fullName>
    </submittedName>
</protein>
<organism evidence="1 2">
    <name type="scientific">Lupinus albus</name>
    <name type="common">White lupine</name>
    <name type="synonym">Lupinus termis</name>
    <dbReference type="NCBI Taxonomy" id="3870"/>
    <lineage>
        <taxon>Eukaryota</taxon>
        <taxon>Viridiplantae</taxon>
        <taxon>Streptophyta</taxon>
        <taxon>Embryophyta</taxon>
        <taxon>Tracheophyta</taxon>
        <taxon>Spermatophyta</taxon>
        <taxon>Magnoliopsida</taxon>
        <taxon>eudicotyledons</taxon>
        <taxon>Gunneridae</taxon>
        <taxon>Pentapetalae</taxon>
        <taxon>rosids</taxon>
        <taxon>fabids</taxon>
        <taxon>Fabales</taxon>
        <taxon>Fabaceae</taxon>
        <taxon>Papilionoideae</taxon>
        <taxon>50 kb inversion clade</taxon>
        <taxon>genistoids sensu lato</taxon>
        <taxon>core genistoids</taxon>
        <taxon>Genisteae</taxon>
        <taxon>Lupinus</taxon>
    </lineage>
</organism>
<proteinExistence type="predicted"/>
<accession>A0A6A4QQA2</accession>
<evidence type="ECO:0000313" key="1">
    <source>
        <dbReference type="EMBL" id="KAE9616498.1"/>
    </source>
</evidence>
<sequence length="109" mass="12178">MGSQYRQPTNKLNWARKIGNVHIIGGSRGGIVWSSNATRTAGTLFLQQELQAHFSCNKNCRETFLQQELQGNFSCNKNSRQTFLATRTAGKPFLQQELQGNFLATRTAG</sequence>
<reference evidence="2" key="1">
    <citation type="journal article" date="2020" name="Nat. Commun.">
        <title>Genome sequence of the cluster root forming white lupin.</title>
        <authorList>
            <person name="Hufnagel B."/>
            <person name="Marques A."/>
            <person name="Soriano A."/>
            <person name="Marques L."/>
            <person name="Divol F."/>
            <person name="Doumas P."/>
            <person name="Sallet E."/>
            <person name="Mancinotti D."/>
            <person name="Carrere S."/>
            <person name="Marande W."/>
            <person name="Arribat S."/>
            <person name="Keller J."/>
            <person name="Huneau C."/>
            <person name="Blein T."/>
            <person name="Aime D."/>
            <person name="Laguerre M."/>
            <person name="Taylor J."/>
            <person name="Schubert V."/>
            <person name="Nelson M."/>
            <person name="Geu-Flores F."/>
            <person name="Crespi M."/>
            <person name="Gallardo-Guerrero K."/>
            <person name="Delaux P.-M."/>
            <person name="Salse J."/>
            <person name="Berges H."/>
            <person name="Guyot R."/>
            <person name="Gouzy J."/>
            <person name="Peret B."/>
        </authorList>
    </citation>
    <scope>NUCLEOTIDE SEQUENCE [LARGE SCALE GENOMIC DNA]</scope>
    <source>
        <strain evidence="2">cv. Amiga</strain>
    </source>
</reference>
<gene>
    <name evidence="1" type="ORF">Lalb_Chr03g0025501</name>
</gene>
<name>A0A6A4QQA2_LUPAL</name>
<dbReference type="Proteomes" id="UP000447434">
    <property type="component" value="Chromosome 3"/>
</dbReference>
<dbReference type="AlphaFoldDB" id="A0A6A4QQA2"/>